<evidence type="ECO:0000256" key="1">
    <source>
        <dbReference type="ARBA" id="ARBA00004571"/>
    </source>
</evidence>
<organism evidence="15 16">
    <name type="scientific">Kineobactrum sediminis</name>
    <dbReference type="NCBI Taxonomy" id="1905677"/>
    <lineage>
        <taxon>Bacteria</taxon>
        <taxon>Pseudomonadati</taxon>
        <taxon>Pseudomonadota</taxon>
        <taxon>Gammaproteobacteria</taxon>
        <taxon>Cellvibrionales</taxon>
        <taxon>Halieaceae</taxon>
        <taxon>Kineobactrum</taxon>
    </lineage>
</organism>
<dbReference type="AlphaFoldDB" id="A0A2N5Y4E5"/>
<dbReference type="InterPro" id="IPR039426">
    <property type="entry name" value="TonB-dep_rcpt-like"/>
</dbReference>
<dbReference type="Pfam" id="PF07715">
    <property type="entry name" value="Plug"/>
    <property type="match status" value="1"/>
</dbReference>
<dbReference type="InterPro" id="IPR036942">
    <property type="entry name" value="Beta-barrel_TonB_sf"/>
</dbReference>
<evidence type="ECO:0000313" key="16">
    <source>
        <dbReference type="Proteomes" id="UP000234845"/>
    </source>
</evidence>
<evidence type="ECO:0000256" key="5">
    <source>
        <dbReference type="ARBA" id="ARBA00022692"/>
    </source>
</evidence>
<accession>A0A2N5Y4E5</accession>
<dbReference type="Proteomes" id="UP000234845">
    <property type="component" value="Unassembled WGS sequence"/>
</dbReference>
<evidence type="ECO:0000256" key="2">
    <source>
        <dbReference type="ARBA" id="ARBA00022448"/>
    </source>
</evidence>
<keyword evidence="8 12" id="KW-0798">TonB box</keyword>
<proteinExistence type="inferred from homology"/>
<dbReference type="CDD" id="cd01347">
    <property type="entry name" value="ligand_gated_channel"/>
    <property type="match status" value="1"/>
</dbReference>
<evidence type="ECO:0000256" key="3">
    <source>
        <dbReference type="ARBA" id="ARBA00022452"/>
    </source>
</evidence>
<dbReference type="PANTHER" id="PTHR32552">
    <property type="entry name" value="FERRICHROME IRON RECEPTOR-RELATED"/>
    <property type="match status" value="1"/>
</dbReference>
<comment type="subcellular location">
    <subcellularLocation>
        <location evidence="1 11">Cell outer membrane</location>
        <topology evidence="1 11">Multi-pass membrane protein</topology>
    </subcellularLocation>
</comment>
<keyword evidence="9 11" id="KW-0472">Membrane</keyword>
<keyword evidence="6" id="KW-0408">Iron</keyword>
<dbReference type="InterPro" id="IPR000531">
    <property type="entry name" value="Beta-barrel_TonB"/>
</dbReference>
<evidence type="ECO:0000256" key="11">
    <source>
        <dbReference type="PROSITE-ProRule" id="PRU01360"/>
    </source>
</evidence>
<dbReference type="GO" id="GO:0009279">
    <property type="term" value="C:cell outer membrane"/>
    <property type="evidence" value="ECO:0007669"/>
    <property type="project" value="UniProtKB-SubCell"/>
</dbReference>
<name>A0A2N5Y4E5_9GAMM</name>
<evidence type="ECO:0000256" key="9">
    <source>
        <dbReference type="ARBA" id="ARBA00023136"/>
    </source>
</evidence>
<dbReference type="EMBL" id="PKLZ01000003">
    <property type="protein sequence ID" value="PLW83247.1"/>
    <property type="molecule type" value="Genomic_DNA"/>
</dbReference>
<evidence type="ECO:0000259" key="13">
    <source>
        <dbReference type="Pfam" id="PF00593"/>
    </source>
</evidence>
<dbReference type="InterPro" id="IPR012910">
    <property type="entry name" value="Plug_dom"/>
</dbReference>
<dbReference type="SUPFAM" id="SSF56935">
    <property type="entry name" value="Porins"/>
    <property type="match status" value="1"/>
</dbReference>
<keyword evidence="5 11" id="KW-0812">Transmembrane</keyword>
<dbReference type="Pfam" id="PF00593">
    <property type="entry name" value="TonB_dep_Rec_b-barrel"/>
    <property type="match status" value="1"/>
</dbReference>
<dbReference type="PROSITE" id="PS52016">
    <property type="entry name" value="TONB_DEPENDENT_REC_3"/>
    <property type="match status" value="1"/>
</dbReference>
<evidence type="ECO:0008006" key="17">
    <source>
        <dbReference type="Google" id="ProtNLM"/>
    </source>
</evidence>
<evidence type="ECO:0000256" key="12">
    <source>
        <dbReference type="RuleBase" id="RU003357"/>
    </source>
</evidence>
<evidence type="ECO:0000256" key="7">
    <source>
        <dbReference type="ARBA" id="ARBA00023065"/>
    </source>
</evidence>
<keyword evidence="10 11" id="KW-0998">Cell outer membrane</keyword>
<gene>
    <name evidence="15" type="ORF">CWI75_07515</name>
</gene>
<comment type="similarity">
    <text evidence="11 12">Belongs to the TonB-dependent receptor family.</text>
</comment>
<evidence type="ECO:0000256" key="10">
    <source>
        <dbReference type="ARBA" id="ARBA00023237"/>
    </source>
</evidence>
<keyword evidence="16" id="KW-1185">Reference proteome</keyword>
<protein>
    <recommendedName>
        <fullName evidence="17">TonB-dependent receptor</fullName>
    </recommendedName>
</protein>
<comment type="caution">
    <text evidence="15">The sequence shown here is derived from an EMBL/GenBank/DDBJ whole genome shotgun (WGS) entry which is preliminary data.</text>
</comment>
<sequence>MRPAARQRKGVGNPLVQKLILRGNSDVVTPFFSPPDPLPQTVSLFRSVQACETLRYRSKEIAIITVETQAMPRQLPLMKALALAVVSIQFAEPVAAQAAALEEVIVTAQRRAENLQTVPISISALSSDELEMRSIESLGDLNAVAPNVMFRQNPGARLVSTVAIRGSVTGQPAIWMDSPVGLYLNGIYLGKTQGSVFDVVDIERVEVLRGPQGTLFGRNTEGGAINFITRRPSGEFGGSAQVEAGNFDRRVGRVNLDLPQMGIASVSLGARKERADGWARNLTGPDMGSVDTEAFRASVLFDVSDRVTALYDFDYSNTDQTPAPSSLFSLEGWAGTFPSVFGDFLGTAIQEAARPYVTTSRPDVVSTNSVEGQGTLYERSLGRSHALTLEAEINENHSLKYIGAIRTVDVGDSQDIDGMPLDSIDVIPGVFSWGMAANYNRTTEYEQVSHELQWTASVGAVNWVVGAYYFEDEGETTGRQLFTLFGAGPQGVNYSADTEAWALFTQADWNFAERWTATAGVRYTEEKRSGFSHRYTTDVFGGELVTDQGPGLLPFTTYSATFDDTSPMGALAFALNDDVNLYARVAKGFKSGGFSSEVADPAVSTPFEPQTSLSSELGVKATMLDGRARLNVAVFNNDISDLHITQLLPGTTQSLVTNAGEATYRGLEIELALQVTDNWRISGNYGYLDTEFDKYLDNSFAPGRPLVDTASNRLAPYSPENTASVQVMGTLFESSLGAVELLVDYSYTDKMYLYAVNKDLTAPNAGGSYVKGIDEVPSTQNLNARLRLADVAVGDGTMDFSFFVRNLTDEDKHIQMIDFSMFRNASWQEPRSYVFTAAYNW</sequence>
<evidence type="ECO:0000256" key="6">
    <source>
        <dbReference type="ARBA" id="ARBA00023004"/>
    </source>
</evidence>
<keyword evidence="7" id="KW-0406">Ion transport</keyword>
<evidence type="ECO:0000313" key="15">
    <source>
        <dbReference type="EMBL" id="PLW83247.1"/>
    </source>
</evidence>
<feature type="domain" description="TonB-dependent receptor plug" evidence="14">
    <location>
        <begin position="115"/>
        <end position="224"/>
    </location>
</feature>
<evidence type="ECO:0000256" key="8">
    <source>
        <dbReference type="ARBA" id="ARBA00023077"/>
    </source>
</evidence>
<reference evidence="16" key="1">
    <citation type="submission" date="2017-11" db="EMBL/GenBank/DDBJ databases">
        <title>The draft genome sequence of Chromatocurvus sp. F02.</title>
        <authorList>
            <person name="Du Z.-J."/>
            <person name="Chang Y.-Q."/>
        </authorList>
    </citation>
    <scope>NUCLEOTIDE SEQUENCE [LARGE SCALE GENOMIC DNA]</scope>
    <source>
        <strain evidence="16">F02</strain>
    </source>
</reference>
<dbReference type="GO" id="GO:0006826">
    <property type="term" value="P:iron ion transport"/>
    <property type="evidence" value="ECO:0007669"/>
    <property type="project" value="UniProtKB-KW"/>
</dbReference>
<dbReference type="PANTHER" id="PTHR32552:SF81">
    <property type="entry name" value="TONB-DEPENDENT OUTER MEMBRANE RECEPTOR"/>
    <property type="match status" value="1"/>
</dbReference>
<evidence type="ECO:0000256" key="4">
    <source>
        <dbReference type="ARBA" id="ARBA00022496"/>
    </source>
</evidence>
<keyword evidence="4" id="KW-0410">Iron transport</keyword>
<dbReference type="Gene3D" id="2.40.170.20">
    <property type="entry name" value="TonB-dependent receptor, beta-barrel domain"/>
    <property type="match status" value="1"/>
</dbReference>
<keyword evidence="2 11" id="KW-0813">Transport</keyword>
<feature type="domain" description="TonB-dependent receptor-like beta-barrel" evidence="13">
    <location>
        <begin position="363"/>
        <end position="807"/>
    </location>
</feature>
<evidence type="ECO:0000259" key="14">
    <source>
        <dbReference type="Pfam" id="PF07715"/>
    </source>
</evidence>
<keyword evidence="3 11" id="KW-1134">Transmembrane beta strand</keyword>